<dbReference type="GO" id="GO:0042597">
    <property type="term" value="C:periplasmic space"/>
    <property type="evidence" value="ECO:0007669"/>
    <property type="project" value="InterPro"/>
</dbReference>
<dbReference type="Proteomes" id="UP000295388">
    <property type="component" value="Unassembled WGS sequence"/>
</dbReference>
<evidence type="ECO:0000256" key="4">
    <source>
        <dbReference type="ARBA" id="ARBA00022723"/>
    </source>
</evidence>
<feature type="chain" id="PRO_5020674782" evidence="11">
    <location>
        <begin position="31"/>
        <end position="625"/>
    </location>
</feature>
<organism evidence="14 15">
    <name type="scientific">Kribbella caucasensis</name>
    <dbReference type="NCBI Taxonomy" id="2512215"/>
    <lineage>
        <taxon>Bacteria</taxon>
        <taxon>Bacillati</taxon>
        <taxon>Actinomycetota</taxon>
        <taxon>Actinomycetes</taxon>
        <taxon>Propionibacteriales</taxon>
        <taxon>Kribbellaceae</taxon>
        <taxon>Kribbella</taxon>
    </lineage>
</organism>
<dbReference type="Gene3D" id="2.60.40.1220">
    <property type="match status" value="1"/>
</dbReference>
<dbReference type="PANTHER" id="PTHR34820:SF4">
    <property type="entry name" value="INNER MEMBRANE PROTEIN YEBZ"/>
    <property type="match status" value="1"/>
</dbReference>
<evidence type="ECO:0000256" key="5">
    <source>
        <dbReference type="ARBA" id="ARBA00022729"/>
    </source>
</evidence>
<feature type="transmembrane region" description="Helical" evidence="10">
    <location>
        <begin position="302"/>
        <end position="324"/>
    </location>
</feature>
<evidence type="ECO:0000256" key="9">
    <source>
        <dbReference type="SAM" id="MobiDB-lite"/>
    </source>
</evidence>
<keyword evidence="15" id="KW-1185">Reference proteome</keyword>
<feature type="transmembrane region" description="Helical" evidence="10">
    <location>
        <begin position="187"/>
        <end position="205"/>
    </location>
</feature>
<keyword evidence="7" id="KW-0186">Copper</keyword>
<feature type="signal peptide" evidence="11">
    <location>
        <begin position="1"/>
        <end position="30"/>
    </location>
</feature>
<feature type="transmembrane region" description="Helical" evidence="10">
    <location>
        <begin position="260"/>
        <end position="281"/>
    </location>
</feature>
<evidence type="ECO:0000256" key="10">
    <source>
        <dbReference type="SAM" id="Phobius"/>
    </source>
</evidence>
<keyword evidence="3 10" id="KW-0812">Transmembrane</keyword>
<feature type="transmembrane region" description="Helical" evidence="10">
    <location>
        <begin position="142"/>
        <end position="166"/>
    </location>
</feature>
<dbReference type="Pfam" id="PF04234">
    <property type="entry name" value="CopC"/>
    <property type="match status" value="1"/>
</dbReference>
<keyword evidence="6 10" id="KW-1133">Transmembrane helix</keyword>
<feature type="transmembrane region" description="Helical" evidence="10">
    <location>
        <begin position="377"/>
        <end position="397"/>
    </location>
</feature>
<dbReference type="RefSeq" id="WP_238166034.1">
    <property type="nucleotide sequence ID" value="NZ_SNWQ01000024.1"/>
</dbReference>
<evidence type="ECO:0000256" key="8">
    <source>
        <dbReference type="ARBA" id="ARBA00023136"/>
    </source>
</evidence>
<protein>
    <submittedName>
        <fullName evidence="14">Copper transport protein</fullName>
    </submittedName>
</protein>
<dbReference type="Pfam" id="PF05425">
    <property type="entry name" value="CopD"/>
    <property type="match status" value="1"/>
</dbReference>
<evidence type="ECO:0000259" key="12">
    <source>
        <dbReference type="Pfam" id="PF04234"/>
    </source>
</evidence>
<proteinExistence type="predicted"/>
<gene>
    <name evidence="14" type="ORF">EV643_12437</name>
</gene>
<evidence type="ECO:0000313" key="14">
    <source>
        <dbReference type="EMBL" id="TDO35151.1"/>
    </source>
</evidence>
<accession>A0A4R6JJ36</accession>
<evidence type="ECO:0000256" key="2">
    <source>
        <dbReference type="ARBA" id="ARBA00022475"/>
    </source>
</evidence>
<dbReference type="GO" id="GO:0005507">
    <property type="term" value="F:copper ion binding"/>
    <property type="evidence" value="ECO:0007669"/>
    <property type="project" value="InterPro"/>
</dbReference>
<reference evidence="14 15" key="1">
    <citation type="submission" date="2019-03" db="EMBL/GenBank/DDBJ databases">
        <title>Genomic Encyclopedia of Type Strains, Phase III (KMG-III): the genomes of soil and plant-associated and newly described type strains.</title>
        <authorList>
            <person name="Whitman W."/>
        </authorList>
    </citation>
    <scope>NUCLEOTIDE SEQUENCE [LARGE SCALE GENOMIC DNA]</scope>
    <source>
        <strain evidence="14 15">VKM Ac-2527</strain>
    </source>
</reference>
<dbReference type="InterPro" id="IPR014756">
    <property type="entry name" value="Ig_E-set"/>
</dbReference>
<evidence type="ECO:0000256" key="1">
    <source>
        <dbReference type="ARBA" id="ARBA00004651"/>
    </source>
</evidence>
<dbReference type="InterPro" id="IPR014755">
    <property type="entry name" value="Cu-Rt/internalin_Ig-like"/>
</dbReference>
<evidence type="ECO:0000256" key="11">
    <source>
        <dbReference type="SAM" id="SignalP"/>
    </source>
</evidence>
<keyword evidence="2" id="KW-1003">Cell membrane</keyword>
<dbReference type="SUPFAM" id="SSF81296">
    <property type="entry name" value="E set domains"/>
    <property type="match status" value="1"/>
</dbReference>
<dbReference type="GO" id="GO:0005886">
    <property type="term" value="C:plasma membrane"/>
    <property type="evidence" value="ECO:0007669"/>
    <property type="project" value="UniProtKB-SubCell"/>
</dbReference>
<feature type="domain" description="Copper resistance protein D" evidence="13">
    <location>
        <begin position="302"/>
        <end position="389"/>
    </location>
</feature>
<dbReference type="InterPro" id="IPR008457">
    <property type="entry name" value="Cu-R_CopD_dom"/>
</dbReference>
<dbReference type="GO" id="GO:0006825">
    <property type="term" value="P:copper ion transport"/>
    <property type="evidence" value="ECO:0007669"/>
    <property type="project" value="InterPro"/>
</dbReference>
<sequence length="625" mass="65078">MTIGQTLRRLLLGAAAIPVLLLATALPASAHPTLLSTTPEAGYSVSTAPEQVTMVFDEPVSVEPHGVRVLGAGGDEIRTSPVVTDQGGRRLTVRLLSVPAAGRYVVRWRVTAQDGDVVDSGFDFAVATSAAGLRGRETADTAGFPIVVILRWLLFLGLAGAIGGLVGSRIADRTVPDAARPRPVVRAAAGIGLVAVGGLLTHLTITIGGGRAATLLAIQAAGLALVAVVGQRAPWLAGPALLVVIGAEALRNHLGTQHGAMGALLLAAHLTAVSIWIGTLAHLLRVAHANRGAARVRPAFVAYARVAMMLFALVVVTGTIGAVLLVPTPRDLITTAYGWTLSVKLAIVVVATGFAITGRRRLTPGRRPIGGPARAEATTLVIVLVATAILVTLPTPAPATRDLGFPLPARGPVVRLGTLAGQIAVAVAASENQLEVRLRVPDDRVQLGEAQPPPYKVSARVGTAGTVPLQPCGPGCFVGPLSWRPGTSYLDVRVDAAGWNGGAAVFPIHWAPQAADGLLSRVRAAMLEQRTIRIVETVTSDTSRPAPKPQTATVSGQDFLDSEPYGNPPDPQITMFRSPNGNLELTFGLPAEGIHVELEVDPAYRILTETLAAPKHLTRRTFSYP</sequence>
<feature type="domain" description="CopC" evidence="12">
    <location>
        <begin position="31"/>
        <end position="126"/>
    </location>
</feature>
<dbReference type="PANTHER" id="PTHR34820">
    <property type="entry name" value="INNER MEMBRANE PROTEIN YEBZ"/>
    <property type="match status" value="1"/>
</dbReference>
<feature type="region of interest" description="Disordered" evidence="9">
    <location>
        <begin position="540"/>
        <end position="567"/>
    </location>
</feature>
<keyword evidence="4" id="KW-0479">Metal-binding</keyword>
<evidence type="ECO:0000256" key="7">
    <source>
        <dbReference type="ARBA" id="ARBA00023008"/>
    </source>
</evidence>
<comment type="caution">
    <text evidence="14">The sequence shown here is derived from an EMBL/GenBank/DDBJ whole genome shotgun (WGS) entry which is preliminary data.</text>
</comment>
<dbReference type="EMBL" id="SNWQ01000024">
    <property type="protein sequence ID" value="TDO35151.1"/>
    <property type="molecule type" value="Genomic_DNA"/>
</dbReference>
<evidence type="ECO:0000256" key="6">
    <source>
        <dbReference type="ARBA" id="ARBA00022989"/>
    </source>
</evidence>
<evidence type="ECO:0000256" key="3">
    <source>
        <dbReference type="ARBA" id="ARBA00022692"/>
    </source>
</evidence>
<evidence type="ECO:0000313" key="15">
    <source>
        <dbReference type="Proteomes" id="UP000295388"/>
    </source>
</evidence>
<dbReference type="InterPro" id="IPR007348">
    <property type="entry name" value="CopC_dom"/>
</dbReference>
<evidence type="ECO:0000259" key="13">
    <source>
        <dbReference type="Pfam" id="PF05425"/>
    </source>
</evidence>
<name>A0A4R6JJ36_9ACTN</name>
<keyword evidence="8 10" id="KW-0472">Membrane</keyword>
<dbReference type="AlphaFoldDB" id="A0A4R6JJ36"/>
<feature type="transmembrane region" description="Helical" evidence="10">
    <location>
        <begin position="336"/>
        <end position="356"/>
    </location>
</feature>
<keyword evidence="5 11" id="KW-0732">Signal</keyword>
<dbReference type="InterPro" id="IPR032694">
    <property type="entry name" value="CopC/D"/>
</dbReference>
<comment type="subcellular location">
    <subcellularLocation>
        <location evidence="1">Cell membrane</location>
        <topology evidence="1">Multi-pass membrane protein</topology>
    </subcellularLocation>
</comment>
<dbReference type="GO" id="GO:0046688">
    <property type="term" value="P:response to copper ion"/>
    <property type="evidence" value="ECO:0007669"/>
    <property type="project" value="InterPro"/>
</dbReference>